<evidence type="ECO:0000256" key="4">
    <source>
        <dbReference type="ARBA" id="ARBA00011738"/>
    </source>
</evidence>
<dbReference type="EMBL" id="QHKO01000001">
    <property type="protein sequence ID" value="RAL24819.1"/>
    <property type="molecule type" value="Genomic_DNA"/>
</dbReference>
<evidence type="ECO:0000256" key="1">
    <source>
        <dbReference type="ARBA" id="ARBA00001638"/>
    </source>
</evidence>
<dbReference type="SUPFAM" id="SSF109604">
    <property type="entry name" value="HD-domain/PDEase-like"/>
    <property type="match status" value="1"/>
</dbReference>
<evidence type="ECO:0000256" key="6">
    <source>
        <dbReference type="ARBA" id="ARBA00022723"/>
    </source>
</evidence>
<protein>
    <recommendedName>
        <fullName evidence="5">5'-deoxynucleotidase</fullName>
        <ecNumber evidence="5">3.1.3.89</ecNumber>
    </recommendedName>
</protein>
<dbReference type="InterPro" id="IPR003607">
    <property type="entry name" value="HD/PDEase_dom"/>
</dbReference>
<dbReference type="Gene3D" id="1.10.3210.10">
    <property type="entry name" value="Hypothetical protein af1432"/>
    <property type="match status" value="1"/>
</dbReference>
<gene>
    <name evidence="9" type="ORF">DL240_00995</name>
</gene>
<keyword evidence="6" id="KW-0479">Metal-binding</keyword>
<evidence type="ECO:0000256" key="2">
    <source>
        <dbReference type="ARBA" id="ARBA00001936"/>
    </source>
</evidence>
<evidence type="ECO:0000313" key="9">
    <source>
        <dbReference type="EMBL" id="RAL24819.1"/>
    </source>
</evidence>
<evidence type="ECO:0000256" key="5">
    <source>
        <dbReference type="ARBA" id="ARBA00012964"/>
    </source>
</evidence>
<reference evidence="9 10" key="1">
    <citation type="submission" date="2018-05" db="EMBL/GenBank/DDBJ databases">
        <title>Lujinxingia marina gen. nov. sp. nov., a new facultative anaerobic member of the class Deltaproteobacteria, and proposal of Lujinxingaceae fam. nov.</title>
        <authorList>
            <person name="Li C.-M."/>
        </authorList>
    </citation>
    <scope>NUCLEOTIDE SEQUENCE [LARGE SCALE GENOMIC DNA]</scope>
    <source>
        <strain evidence="9 10">B210</strain>
    </source>
</reference>
<proteinExistence type="predicted"/>
<evidence type="ECO:0000259" key="8">
    <source>
        <dbReference type="SMART" id="SM00471"/>
    </source>
</evidence>
<dbReference type="CDD" id="cd00077">
    <property type="entry name" value="HDc"/>
    <property type="match status" value="1"/>
</dbReference>
<dbReference type="PANTHER" id="PTHR11845">
    <property type="entry name" value="5'-DEOXYNUCLEOTIDASE HDDC2"/>
    <property type="match status" value="1"/>
</dbReference>
<name>A0A328CD55_9DELT</name>
<dbReference type="OrthoDB" id="9796032at2"/>
<dbReference type="GO" id="GO:0002953">
    <property type="term" value="F:5'-deoxynucleotidase activity"/>
    <property type="evidence" value="ECO:0007669"/>
    <property type="project" value="UniProtKB-EC"/>
</dbReference>
<dbReference type="InterPro" id="IPR006674">
    <property type="entry name" value="HD_domain"/>
</dbReference>
<evidence type="ECO:0000313" key="10">
    <source>
        <dbReference type="Proteomes" id="UP000249169"/>
    </source>
</evidence>
<dbReference type="AlphaFoldDB" id="A0A328CD55"/>
<dbReference type="EC" id="3.1.3.89" evidence="5"/>
<keyword evidence="7" id="KW-0378">Hydrolase</keyword>
<dbReference type="GO" id="GO:0046872">
    <property type="term" value="F:metal ion binding"/>
    <property type="evidence" value="ECO:0007669"/>
    <property type="project" value="UniProtKB-KW"/>
</dbReference>
<dbReference type="PANTHER" id="PTHR11845:SF13">
    <property type="entry name" value="5'-DEOXYNUCLEOTIDASE HDDC2"/>
    <property type="match status" value="1"/>
</dbReference>
<dbReference type="RefSeq" id="WP_111727991.1">
    <property type="nucleotide sequence ID" value="NZ_QHKO01000001.1"/>
</dbReference>
<sequence length="197" mass="22547">MSQTSPDVEQLLRLISRDQRLESLPRTGWQICGVDRPESIAAHIHGVTLIALWLADHQPPPGANVERVLRIALVHDLGEAMLTDLPRPVKELIGKDVVDQAEDRAADHILEALPSWRSAFQEYRQGQTLEARIVKVADRIQMLARALEYRHQKRGETSRFFDTSTSFDARGVHLAAEIFQALRRHFDDKTWFDPHFD</sequence>
<dbReference type="Pfam" id="PF13023">
    <property type="entry name" value="HD_3"/>
    <property type="match status" value="1"/>
</dbReference>
<evidence type="ECO:0000256" key="3">
    <source>
        <dbReference type="ARBA" id="ARBA00001941"/>
    </source>
</evidence>
<evidence type="ECO:0000256" key="7">
    <source>
        <dbReference type="ARBA" id="ARBA00022801"/>
    </source>
</evidence>
<dbReference type="GO" id="GO:0005737">
    <property type="term" value="C:cytoplasm"/>
    <property type="evidence" value="ECO:0007669"/>
    <property type="project" value="TreeGrafter"/>
</dbReference>
<dbReference type="InterPro" id="IPR039356">
    <property type="entry name" value="YfbR/HDDC2"/>
</dbReference>
<comment type="subunit">
    <text evidence="4">Homodimer.</text>
</comment>
<organism evidence="9 10">
    <name type="scientific">Lujinxingia litoralis</name>
    <dbReference type="NCBI Taxonomy" id="2211119"/>
    <lineage>
        <taxon>Bacteria</taxon>
        <taxon>Deltaproteobacteria</taxon>
        <taxon>Bradymonadales</taxon>
        <taxon>Lujinxingiaceae</taxon>
        <taxon>Lujinxingia</taxon>
    </lineage>
</organism>
<accession>A0A328CD55</accession>
<comment type="cofactor">
    <cofactor evidence="3">
        <name>Co(2+)</name>
        <dbReference type="ChEBI" id="CHEBI:48828"/>
    </cofactor>
</comment>
<dbReference type="Proteomes" id="UP000249169">
    <property type="component" value="Unassembled WGS sequence"/>
</dbReference>
<dbReference type="SMART" id="SM00471">
    <property type="entry name" value="HDc"/>
    <property type="match status" value="1"/>
</dbReference>
<comment type="catalytic activity">
    <reaction evidence="1">
        <text>a 2'-deoxyribonucleoside 5'-phosphate + H2O = a 2'-deoxyribonucleoside + phosphate</text>
        <dbReference type="Rhea" id="RHEA:36167"/>
        <dbReference type="ChEBI" id="CHEBI:15377"/>
        <dbReference type="ChEBI" id="CHEBI:18274"/>
        <dbReference type="ChEBI" id="CHEBI:43474"/>
        <dbReference type="ChEBI" id="CHEBI:65317"/>
        <dbReference type="EC" id="3.1.3.89"/>
    </reaction>
</comment>
<comment type="cofactor">
    <cofactor evidence="2">
        <name>Mn(2+)</name>
        <dbReference type="ChEBI" id="CHEBI:29035"/>
    </cofactor>
</comment>
<keyword evidence="10" id="KW-1185">Reference proteome</keyword>
<feature type="domain" description="HD/PDEase" evidence="8">
    <location>
        <begin position="36"/>
        <end position="152"/>
    </location>
</feature>
<comment type="caution">
    <text evidence="9">The sequence shown here is derived from an EMBL/GenBank/DDBJ whole genome shotgun (WGS) entry which is preliminary data.</text>
</comment>